<evidence type="ECO:0000256" key="4">
    <source>
        <dbReference type="ARBA" id="ARBA00022989"/>
    </source>
</evidence>
<gene>
    <name evidence="8" type="ORF">BDQ12DRAFT_587479</name>
</gene>
<protein>
    <submittedName>
        <fullName evidence="8">WSC domain-containing protein</fullName>
    </submittedName>
</protein>
<dbReference type="GO" id="GO:0005886">
    <property type="term" value="C:plasma membrane"/>
    <property type="evidence" value="ECO:0007669"/>
    <property type="project" value="TreeGrafter"/>
</dbReference>
<feature type="domain" description="WSC" evidence="7">
    <location>
        <begin position="82"/>
        <end position="169"/>
    </location>
</feature>
<evidence type="ECO:0000256" key="6">
    <source>
        <dbReference type="ARBA" id="ARBA00023180"/>
    </source>
</evidence>
<sequence length="169" mass="17919">MTISSCISFCSQGNYKYAGLEFARVHCDNAIHSPGSLAALADCNMACTGDSTTFCGGADRISIFISNAVAPTSPAIKKNVGTWQYKGCYQDFGPRILVHQITLSGVTAEICTSACKSRGYGLAGLEFGDECWCDNYLPFGQLQADTDCNMPCAGDGSELCGAGNRMVLY</sequence>
<dbReference type="InterPro" id="IPR051836">
    <property type="entry name" value="Kremen_rcpt"/>
</dbReference>
<dbReference type="AlphaFoldDB" id="A0A5C3LT88"/>
<evidence type="ECO:0000313" key="8">
    <source>
        <dbReference type="EMBL" id="TFK35777.1"/>
    </source>
</evidence>
<feature type="non-terminal residue" evidence="8">
    <location>
        <position position="169"/>
    </location>
</feature>
<keyword evidence="6" id="KW-0325">Glycoprotein</keyword>
<dbReference type="Pfam" id="PF01822">
    <property type="entry name" value="WSC"/>
    <property type="match status" value="2"/>
</dbReference>
<keyword evidence="3" id="KW-0732">Signal</keyword>
<name>A0A5C3LT88_9AGAR</name>
<dbReference type="PANTHER" id="PTHR24269">
    <property type="entry name" value="KREMEN PROTEIN"/>
    <property type="match status" value="1"/>
</dbReference>
<keyword evidence="5" id="KW-0472">Membrane</keyword>
<dbReference type="STRING" id="68775.A0A5C3LT88"/>
<evidence type="ECO:0000256" key="5">
    <source>
        <dbReference type="ARBA" id="ARBA00023136"/>
    </source>
</evidence>
<keyword evidence="2" id="KW-0812">Transmembrane</keyword>
<dbReference type="PROSITE" id="PS51212">
    <property type="entry name" value="WSC"/>
    <property type="match status" value="2"/>
</dbReference>
<dbReference type="InterPro" id="IPR002889">
    <property type="entry name" value="WSC_carb-bd"/>
</dbReference>
<proteinExistence type="predicted"/>
<evidence type="ECO:0000256" key="3">
    <source>
        <dbReference type="ARBA" id="ARBA00022729"/>
    </source>
</evidence>
<evidence type="ECO:0000313" key="9">
    <source>
        <dbReference type="Proteomes" id="UP000308652"/>
    </source>
</evidence>
<reference evidence="8 9" key="1">
    <citation type="journal article" date="2019" name="Nat. Ecol. Evol.">
        <title>Megaphylogeny resolves global patterns of mushroom evolution.</title>
        <authorList>
            <person name="Varga T."/>
            <person name="Krizsan K."/>
            <person name="Foldi C."/>
            <person name="Dima B."/>
            <person name="Sanchez-Garcia M."/>
            <person name="Sanchez-Ramirez S."/>
            <person name="Szollosi G.J."/>
            <person name="Szarkandi J.G."/>
            <person name="Papp V."/>
            <person name="Albert L."/>
            <person name="Andreopoulos W."/>
            <person name="Angelini C."/>
            <person name="Antonin V."/>
            <person name="Barry K.W."/>
            <person name="Bougher N.L."/>
            <person name="Buchanan P."/>
            <person name="Buyck B."/>
            <person name="Bense V."/>
            <person name="Catcheside P."/>
            <person name="Chovatia M."/>
            <person name="Cooper J."/>
            <person name="Damon W."/>
            <person name="Desjardin D."/>
            <person name="Finy P."/>
            <person name="Geml J."/>
            <person name="Haridas S."/>
            <person name="Hughes K."/>
            <person name="Justo A."/>
            <person name="Karasinski D."/>
            <person name="Kautmanova I."/>
            <person name="Kiss B."/>
            <person name="Kocsube S."/>
            <person name="Kotiranta H."/>
            <person name="LaButti K.M."/>
            <person name="Lechner B.E."/>
            <person name="Liimatainen K."/>
            <person name="Lipzen A."/>
            <person name="Lukacs Z."/>
            <person name="Mihaltcheva S."/>
            <person name="Morgado L.N."/>
            <person name="Niskanen T."/>
            <person name="Noordeloos M.E."/>
            <person name="Ohm R.A."/>
            <person name="Ortiz-Santana B."/>
            <person name="Ovrebo C."/>
            <person name="Racz N."/>
            <person name="Riley R."/>
            <person name="Savchenko A."/>
            <person name="Shiryaev A."/>
            <person name="Soop K."/>
            <person name="Spirin V."/>
            <person name="Szebenyi C."/>
            <person name="Tomsovsky M."/>
            <person name="Tulloss R.E."/>
            <person name="Uehling J."/>
            <person name="Grigoriev I.V."/>
            <person name="Vagvolgyi C."/>
            <person name="Papp T."/>
            <person name="Martin F.M."/>
            <person name="Miettinen O."/>
            <person name="Hibbett D.S."/>
            <person name="Nagy L.G."/>
        </authorList>
    </citation>
    <scope>NUCLEOTIDE SEQUENCE [LARGE SCALE GENOMIC DNA]</scope>
    <source>
        <strain evidence="8 9">CBS 166.37</strain>
    </source>
</reference>
<evidence type="ECO:0000256" key="1">
    <source>
        <dbReference type="ARBA" id="ARBA00004167"/>
    </source>
</evidence>
<dbReference type="EMBL" id="ML213619">
    <property type="protein sequence ID" value="TFK35777.1"/>
    <property type="molecule type" value="Genomic_DNA"/>
</dbReference>
<keyword evidence="4" id="KW-1133">Transmembrane helix</keyword>
<keyword evidence="9" id="KW-1185">Reference proteome</keyword>
<evidence type="ECO:0000259" key="7">
    <source>
        <dbReference type="PROSITE" id="PS51212"/>
    </source>
</evidence>
<evidence type="ECO:0000256" key="2">
    <source>
        <dbReference type="ARBA" id="ARBA00022692"/>
    </source>
</evidence>
<dbReference type="SMART" id="SM00321">
    <property type="entry name" value="WSC"/>
    <property type="match status" value="1"/>
</dbReference>
<organism evidence="8 9">
    <name type="scientific">Crucibulum laeve</name>
    <dbReference type="NCBI Taxonomy" id="68775"/>
    <lineage>
        <taxon>Eukaryota</taxon>
        <taxon>Fungi</taxon>
        <taxon>Dikarya</taxon>
        <taxon>Basidiomycota</taxon>
        <taxon>Agaricomycotina</taxon>
        <taxon>Agaricomycetes</taxon>
        <taxon>Agaricomycetidae</taxon>
        <taxon>Agaricales</taxon>
        <taxon>Agaricineae</taxon>
        <taxon>Nidulariaceae</taxon>
        <taxon>Crucibulum</taxon>
    </lineage>
</organism>
<feature type="domain" description="WSC" evidence="7">
    <location>
        <begin position="1"/>
        <end position="67"/>
    </location>
</feature>
<dbReference type="PANTHER" id="PTHR24269:SF16">
    <property type="entry name" value="PROTEIN SLG1"/>
    <property type="match status" value="1"/>
</dbReference>
<accession>A0A5C3LT88</accession>
<dbReference type="OrthoDB" id="5985073at2759"/>
<dbReference type="Proteomes" id="UP000308652">
    <property type="component" value="Unassembled WGS sequence"/>
</dbReference>
<comment type="subcellular location">
    <subcellularLocation>
        <location evidence="1">Membrane</location>
        <topology evidence="1">Single-pass membrane protein</topology>
    </subcellularLocation>
</comment>